<proteinExistence type="inferred from homology"/>
<dbReference type="GO" id="GO:0003735">
    <property type="term" value="F:structural constituent of ribosome"/>
    <property type="evidence" value="ECO:0007669"/>
    <property type="project" value="InterPro"/>
</dbReference>
<dbReference type="InterPro" id="IPR000244">
    <property type="entry name" value="Ribosomal_bL9"/>
</dbReference>
<dbReference type="InterPro" id="IPR020069">
    <property type="entry name" value="Ribosomal_bL9_C"/>
</dbReference>
<keyword evidence="4 8" id="KW-0689">Ribosomal protein</keyword>
<comment type="similarity">
    <text evidence="1">Belongs to the bacterial ribosomal protein bL9 family.</text>
</comment>
<dbReference type="InterPro" id="IPR036935">
    <property type="entry name" value="Ribosomal_bL9_N_sf"/>
</dbReference>
<feature type="coiled-coil region" evidence="6">
    <location>
        <begin position="37"/>
        <end position="82"/>
    </location>
</feature>
<keyword evidence="6" id="KW-0175">Coiled coil</keyword>
<protein>
    <submittedName>
        <fullName evidence="8">LSU ribosomal protein L9p</fullName>
    </submittedName>
</protein>
<dbReference type="Gene3D" id="3.10.430.100">
    <property type="entry name" value="Ribosomal protein L9, C-terminal domain"/>
    <property type="match status" value="1"/>
</dbReference>
<dbReference type="InterPro" id="IPR036791">
    <property type="entry name" value="Ribosomal_bL9_C_sf"/>
</dbReference>
<dbReference type="InterPro" id="IPR020070">
    <property type="entry name" value="Ribosomal_bL9_N"/>
</dbReference>
<dbReference type="GO" id="GO:0019843">
    <property type="term" value="F:rRNA binding"/>
    <property type="evidence" value="ECO:0007669"/>
    <property type="project" value="UniProtKB-KW"/>
</dbReference>
<accession>A0A3B0W3R2</accession>
<dbReference type="InterPro" id="IPR020594">
    <property type="entry name" value="Ribosomal_bL9_bac/chp"/>
</dbReference>
<dbReference type="AlphaFoldDB" id="A0A3B0W3R2"/>
<dbReference type="GO" id="GO:1990904">
    <property type="term" value="C:ribonucleoprotein complex"/>
    <property type="evidence" value="ECO:0007669"/>
    <property type="project" value="UniProtKB-KW"/>
</dbReference>
<name>A0A3B0W3R2_9ZZZZ</name>
<feature type="domain" description="Ribosomal protein L9" evidence="7">
    <location>
        <begin position="13"/>
        <end position="40"/>
    </location>
</feature>
<evidence type="ECO:0000256" key="6">
    <source>
        <dbReference type="SAM" id="Coils"/>
    </source>
</evidence>
<gene>
    <name evidence="8" type="ORF">MNBD_GAMMA05-898</name>
</gene>
<keyword evidence="3" id="KW-0694">RNA-binding</keyword>
<keyword evidence="5" id="KW-0687">Ribonucleoprotein</keyword>
<organism evidence="8">
    <name type="scientific">hydrothermal vent metagenome</name>
    <dbReference type="NCBI Taxonomy" id="652676"/>
    <lineage>
        <taxon>unclassified sequences</taxon>
        <taxon>metagenomes</taxon>
        <taxon>ecological metagenomes</taxon>
    </lineage>
</organism>
<dbReference type="Gene3D" id="3.40.5.10">
    <property type="entry name" value="Ribosomal protein L9, N-terminal domain"/>
    <property type="match status" value="1"/>
</dbReference>
<dbReference type="HAMAP" id="MF_00503">
    <property type="entry name" value="Ribosomal_bL9"/>
    <property type="match status" value="1"/>
</dbReference>
<reference evidence="8" key="1">
    <citation type="submission" date="2018-06" db="EMBL/GenBank/DDBJ databases">
        <authorList>
            <person name="Zhirakovskaya E."/>
        </authorList>
    </citation>
    <scope>NUCLEOTIDE SEQUENCE</scope>
</reference>
<dbReference type="SUPFAM" id="SSF55653">
    <property type="entry name" value="Ribosomal protein L9 C-domain"/>
    <property type="match status" value="1"/>
</dbReference>
<keyword evidence="2" id="KW-0699">rRNA-binding</keyword>
<evidence type="ECO:0000313" key="8">
    <source>
        <dbReference type="EMBL" id="VAW50495.1"/>
    </source>
</evidence>
<sequence>MEVILFEKIDRLGSIGDLVNVKAGFARNFLLPQGKAKVATDANKAEIESRRAELETQAADALASAEKRRDQIEAMAVEITAKSGTEGKLFGSIGNVDISAALVAAGVEVEKREVRLPDGPIRQAGEYEIVIHLHTDVDATAKVTIIADEDA</sequence>
<dbReference type="Pfam" id="PF01281">
    <property type="entry name" value="Ribosomal_L9_N"/>
    <property type="match status" value="1"/>
</dbReference>
<dbReference type="PROSITE" id="PS00651">
    <property type="entry name" value="RIBOSOMAL_L9"/>
    <property type="match status" value="1"/>
</dbReference>
<dbReference type="SUPFAM" id="SSF55658">
    <property type="entry name" value="L9 N-domain-like"/>
    <property type="match status" value="1"/>
</dbReference>
<evidence type="ECO:0000256" key="1">
    <source>
        <dbReference type="ARBA" id="ARBA00010605"/>
    </source>
</evidence>
<evidence type="ECO:0000256" key="5">
    <source>
        <dbReference type="ARBA" id="ARBA00023274"/>
    </source>
</evidence>
<dbReference type="GO" id="GO:0006412">
    <property type="term" value="P:translation"/>
    <property type="evidence" value="ECO:0007669"/>
    <property type="project" value="InterPro"/>
</dbReference>
<dbReference type="NCBIfam" id="TIGR00158">
    <property type="entry name" value="L9"/>
    <property type="match status" value="1"/>
</dbReference>
<dbReference type="EMBL" id="UOFE01000003">
    <property type="protein sequence ID" value="VAW50495.1"/>
    <property type="molecule type" value="Genomic_DNA"/>
</dbReference>
<dbReference type="PANTHER" id="PTHR21368">
    <property type="entry name" value="50S RIBOSOMAL PROTEIN L9"/>
    <property type="match status" value="1"/>
</dbReference>
<evidence type="ECO:0000256" key="2">
    <source>
        <dbReference type="ARBA" id="ARBA00022730"/>
    </source>
</evidence>
<dbReference type="GO" id="GO:0005840">
    <property type="term" value="C:ribosome"/>
    <property type="evidence" value="ECO:0007669"/>
    <property type="project" value="UniProtKB-KW"/>
</dbReference>
<dbReference type="InterPro" id="IPR009027">
    <property type="entry name" value="Ribosomal_bL9/RNase_H1_N"/>
</dbReference>
<evidence type="ECO:0000256" key="4">
    <source>
        <dbReference type="ARBA" id="ARBA00022980"/>
    </source>
</evidence>
<evidence type="ECO:0000259" key="7">
    <source>
        <dbReference type="PROSITE" id="PS00651"/>
    </source>
</evidence>
<evidence type="ECO:0000256" key="3">
    <source>
        <dbReference type="ARBA" id="ARBA00022884"/>
    </source>
</evidence>
<dbReference type="Pfam" id="PF03948">
    <property type="entry name" value="Ribosomal_L9_C"/>
    <property type="match status" value="1"/>
</dbReference>